<proteinExistence type="predicted"/>
<organism evidence="3 4">
    <name type="scientific">Kitasatospora cathayae</name>
    <dbReference type="NCBI Taxonomy" id="3004092"/>
    <lineage>
        <taxon>Bacteria</taxon>
        <taxon>Bacillati</taxon>
        <taxon>Actinomycetota</taxon>
        <taxon>Actinomycetes</taxon>
        <taxon>Kitasatosporales</taxon>
        <taxon>Streptomycetaceae</taxon>
        <taxon>Kitasatospora</taxon>
    </lineage>
</organism>
<reference evidence="4" key="1">
    <citation type="submission" date="2022-12" db="EMBL/GenBank/DDBJ databases">
        <authorList>
            <person name="Mo P."/>
        </authorList>
    </citation>
    <scope>NUCLEOTIDE SEQUENCE [LARGE SCALE GENOMIC DNA]</scope>
    <source>
        <strain evidence="4">HUAS 3-15</strain>
    </source>
</reference>
<name>A0ABY7Q8B2_9ACTN</name>
<dbReference type="EMBL" id="CP115450">
    <property type="protein sequence ID" value="WBP88857.1"/>
    <property type="molecule type" value="Genomic_DNA"/>
</dbReference>
<evidence type="ECO:0000256" key="1">
    <source>
        <dbReference type="SAM" id="MobiDB-lite"/>
    </source>
</evidence>
<gene>
    <name evidence="3" type="ORF">O1G21_25495</name>
</gene>
<keyword evidence="2" id="KW-1133">Transmembrane helix</keyword>
<feature type="compositionally biased region" description="Polar residues" evidence="1">
    <location>
        <begin position="327"/>
        <end position="341"/>
    </location>
</feature>
<protein>
    <submittedName>
        <fullName evidence="3">Uncharacterized protein</fullName>
    </submittedName>
</protein>
<accession>A0ABY7Q8B2</accession>
<feature type="region of interest" description="Disordered" evidence="1">
    <location>
        <begin position="314"/>
        <end position="341"/>
    </location>
</feature>
<keyword evidence="2" id="KW-0472">Membrane</keyword>
<evidence type="ECO:0000313" key="4">
    <source>
        <dbReference type="Proteomes" id="UP001212821"/>
    </source>
</evidence>
<feature type="transmembrane region" description="Helical" evidence="2">
    <location>
        <begin position="46"/>
        <end position="66"/>
    </location>
</feature>
<feature type="compositionally biased region" description="Low complexity" evidence="1">
    <location>
        <begin position="77"/>
        <end position="101"/>
    </location>
</feature>
<dbReference type="RefSeq" id="WP_270146957.1">
    <property type="nucleotide sequence ID" value="NZ_CP115450.1"/>
</dbReference>
<keyword evidence="4" id="KW-1185">Reference proteome</keyword>
<evidence type="ECO:0000256" key="2">
    <source>
        <dbReference type="SAM" id="Phobius"/>
    </source>
</evidence>
<feature type="region of interest" description="Disordered" evidence="1">
    <location>
        <begin position="64"/>
        <end position="129"/>
    </location>
</feature>
<dbReference type="Proteomes" id="UP001212821">
    <property type="component" value="Chromosome"/>
</dbReference>
<sequence>MNEPDVDGRELSAVFERTMNGLGPDLGPLVAASARQGRSIRRRRRLTVVGAVTAVAALAVGGSLALRGGDGTGNGGQAAAAASATGSPAASPTASTAPASGRRYPRPVEPTDDNPEQPQPGTGPNTGKVAMTGHAALAALAEALPPDRRIYDYSGSSQLTRTGSTDPGHVSIVADLLYDDGSGPANVRLWFEGGFGARLGPDSHPSADDVFSCAKVNAHGLFSSCSDSVLPDGTRLTLTERTSHGALEREVDLLRPDQARVTVSTSNAAQVAGSDQAQVVRDGLPLSLDQLKAAALSAGLQEWITPAQAQRAEQTIRPFHNGMPGRTQPSGTATSRPGSAG</sequence>
<evidence type="ECO:0000313" key="3">
    <source>
        <dbReference type="EMBL" id="WBP88857.1"/>
    </source>
</evidence>
<keyword evidence="2" id="KW-0812">Transmembrane</keyword>